<dbReference type="AlphaFoldDB" id="A0A1L9VK75"/>
<dbReference type="VEuPathDB" id="FungiDB:ASPGLDRAFT_317585"/>
<name>A0A1L9VK75_ASPGL</name>
<dbReference type="Proteomes" id="UP000184300">
    <property type="component" value="Unassembled WGS sequence"/>
</dbReference>
<organism evidence="1 2">
    <name type="scientific">Aspergillus glaucus CBS 516.65</name>
    <dbReference type="NCBI Taxonomy" id="1160497"/>
    <lineage>
        <taxon>Eukaryota</taxon>
        <taxon>Fungi</taxon>
        <taxon>Dikarya</taxon>
        <taxon>Ascomycota</taxon>
        <taxon>Pezizomycotina</taxon>
        <taxon>Eurotiomycetes</taxon>
        <taxon>Eurotiomycetidae</taxon>
        <taxon>Eurotiales</taxon>
        <taxon>Aspergillaceae</taxon>
        <taxon>Aspergillus</taxon>
        <taxon>Aspergillus subgen. Aspergillus</taxon>
    </lineage>
</organism>
<dbReference type="GeneID" id="34460356"/>
<reference evidence="2" key="1">
    <citation type="journal article" date="2017" name="Genome Biol.">
        <title>Comparative genomics reveals high biological diversity and specific adaptations in the industrially and medically important fungal genus Aspergillus.</title>
        <authorList>
            <person name="de Vries R.P."/>
            <person name="Riley R."/>
            <person name="Wiebenga A."/>
            <person name="Aguilar-Osorio G."/>
            <person name="Amillis S."/>
            <person name="Uchima C.A."/>
            <person name="Anderluh G."/>
            <person name="Asadollahi M."/>
            <person name="Askin M."/>
            <person name="Barry K."/>
            <person name="Battaglia E."/>
            <person name="Bayram O."/>
            <person name="Benocci T."/>
            <person name="Braus-Stromeyer S.A."/>
            <person name="Caldana C."/>
            <person name="Canovas D."/>
            <person name="Cerqueira G.C."/>
            <person name="Chen F."/>
            <person name="Chen W."/>
            <person name="Choi C."/>
            <person name="Clum A."/>
            <person name="Dos Santos R.A."/>
            <person name="Damasio A.R."/>
            <person name="Diallinas G."/>
            <person name="Emri T."/>
            <person name="Fekete E."/>
            <person name="Flipphi M."/>
            <person name="Freyberg S."/>
            <person name="Gallo A."/>
            <person name="Gournas C."/>
            <person name="Habgood R."/>
            <person name="Hainaut M."/>
            <person name="Harispe M.L."/>
            <person name="Henrissat B."/>
            <person name="Hilden K.S."/>
            <person name="Hope R."/>
            <person name="Hossain A."/>
            <person name="Karabika E."/>
            <person name="Karaffa L."/>
            <person name="Karanyi Z."/>
            <person name="Krasevec N."/>
            <person name="Kuo A."/>
            <person name="Kusch H."/>
            <person name="LaButti K."/>
            <person name="Lagendijk E.L."/>
            <person name="Lapidus A."/>
            <person name="Levasseur A."/>
            <person name="Lindquist E."/>
            <person name="Lipzen A."/>
            <person name="Logrieco A.F."/>
            <person name="MacCabe A."/>
            <person name="Maekelae M.R."/>
            <person name="Malavazi I."/>
            <person name="Melin P."/>
            <person name="Meyer V."/>
            <person name="Mielnichuk N."/>
            <person name="Miskei M."/>
            <person name="Molnar A.P."/>
            <person name="Mule G."/>
            <person name="Ngan C.Y."/>
            <person name="Orejas M."/>
            <person name="Orosz E."/>
            <person name="Ouedraogo J.P."/>
            <person name="Overkamp K.M."/>
            <person name="Park H.-S."/>
            <person name="Perrone G."/>
            <person name="Piumi F."/>
            <person name="Punt P.J."/>
            <person name="Ram A.F."/>
            <person name="Ramon A."/>
            <person name="Rauscher S."/>
            <person name="Record E."/>
            <person name="Riano-Pachon D.M."/>
            <person name="Robert V."/>
            <person name="Roehrig J."/>
            <person name="Ruller R."/>
            <person name="Salamov A."/>
            <person name="Salih N.S."/>
            <person name="Samson R.A."/>
            <person name="Sandor E."/>
            <person name="Sanguinetti M."/>
            <person name="Schuetze T."/>
            <person name="Sepcic K."/>
            <person name="Shelest E."/>
            <person name="Sherlock G."/>
            <person name="Sophianopoulou V."/>
            <person name="Squina F.M."/>
            <person name="Sun H."/>
            <person name="Susca A."/>
            <person name="Todd R.B."/>
            <person name="Tsang A."/>
            <person name="Unkles S.E."/>
            <person name="van de Wiele N."/>
            <person name="van Rossen-Uffink D."/>
            <person name="Oliveira J.V."/>
            <person name="Vesth T.C."/>
            <person name="Visser J."/>
            <person name="Yu J.-H."/>
            <person name="Zhou M."/>
            <person name="Andersen M.R."/>
            <person name="Archer D.B."/>
            <person name="Baker S.E."/>
            <person name="Benoit I."/>
            <person name="Brakhage A.A."/>
            <person name="Braus G.H."/>
            <person name="Fischer R."/>
            <person name="Frisvad J.C."/>
            <person name="Goldman G.H."/>
            <person name="Houbraken J."/>
            <person name="Oakley B."/>
            <person name="Pocsi I."/>
            <person name="Scazzocchio C."/>
            <person name="Seiboth B."/>
            <person name="vanKuyk P.A."/>
            <person name="Wortman J."/>
            <person name="Dyer P.S."/>
            <person name="Grigoriev I.V."/>
        </authorList>
    </citation>
    <scope>NUCLEOTIDE SEQUENCE [LARGE SCALE GENOMIC DNA]</scope>
    <source>
        <strain evidence="2">CBS 516.65</strain>
    </source>
</reference>
<dbReference type="EMBL" id="KV878897">
    <property type="protein sequence ID" value="OJJ84304.1"/>
    <property type="molecule type" value="Genomic_DNA"/>
</dbReference>
<gene>
    <name evidence="1" type="ORF">ASPGLDRAFT_317585</name>
</gene>
<evidence type="ECO:0000313" key="1">
    <source>
        <dbReference type="EMBL" id="OJJ84304.1"/>
    </source>
</evidence>
<accession>A0A1L9VK75</accession>
<proteinExistence type="predicted"/>
<sequence>MTWDTSFFDIPQNSHCTENMDDKDSMMYLEEYQPRGHDIDASEDESNYRLNIYERLHLTRLATEMILSSSYGAPSEGSDSAPQSSSLRTGDRMIIIEAGVETTVPILKSANCGIGKSFIVQQLAAYHRIYVVYTSLARGNLASITSGRQDSA</sequence>
<evidence type="ECO:0000313" key="2">
    <source>
        <dbReference type="Proteomes" id="UP000184300"/>
    </source>
</evidence>
<keyword evidence="2" id="KW-1185">Reference proteome</keyword>
<dbReference type="RefSeq" id="XP_022401002.1">
    <property type="nucleotide sequence ID" value="XM_022544095.1"/>
</dbReference>
<protein>
    <submittedName>
        <fullName evidence="1">Uncharacterized protein</fullName>
    </submittedName>
</protein>